<comment type="function">
    <text evidence="17">Catalyzes the dehydration of the S-form of NAD(P)HX at the expense of ADP, which is converted to AMP. Together with NAD(P)HX epimerase, which catalyzes the epimerization of the S- and R-forms, the enzyme allows the repair of both epimers of NAD(P)HX, a damaged form of NAD(P)H that is a result of enzymatic or heat-dependent hydration.</text>
</comment>
<evidence type="ECO:0000256" key="4">
    <source>
        <dbReference type="ARBA" id="ARBA00009524"/>
    </source>
</evidence>
<comment type="similarity">
    <text evidence="17">Belongs to the NnrD/CARKD family.</text>
</comment>
<comment type="catalytic activity">
    <reaction evidence="16 17 19">
        <text>(6S)-NADPHX + ADP = AMP + phosphate + NADPH + H(+)</text>
        <dbReference type="Rhea" id="RHEA:32235"/>
        <dbReference type="ChEBI" id="CHEBI:15378"/>
        <dbReference type="ChEBI" id="CHEBI:43474"/>
        <dbReference type="ChEBI" id="CHEBI:57783"/>
        <dbReference type="ChEBI" id="CHEBI:64076"/>
        <dbReference type="ChEBI" id="CHEBI:456215"/>
        <dbReference type="ChEBI" id="CHEBI:456216"/>
        <dbReference type="EC" id="4.2.1.136"/>
    </reaction>
</comment>
<feature type="domain" description="YjeF C-terminal" evidence="20">
    <location>
        <begin position="241"/>
        <end position="523"/>
    </location>
</feature>
<evidence type="ECO:0000256" key="7">
    <source>
        <dbReference type="ARBA" id="ARBA00022840"/>
    </source>
</evidence>
<feature type="binding site" evidence="17">
    <location>
        <position position="276"/>
    </location>
    <ligand>
        <name>(6S)-NADPHX</name>
        <dbReference type="ChEBI" id="CHEBI:64076"/>
    </ligand>
</feature>
<comment type="similarity">
    <text evidence="3 19">In the N-terminal section; belongs to the NnrE/AIBP family.</text>
</comment>
<dbReference type="GO" id="GO:0005524">
    <property type="term" value="F:ATP binding"/>
    <property type="evidence" value="ECO:0007669"/>
    <property type="project" value="UniProtKB-UniRule"/>
</dbReference>
<evidence type="ECO:0000259" key="20">
    <source>
        <dbReference type="PROSITE" id="PS51383"/>
    </source>
</evidence>
<comment type="similarity">
    <text evidence="18">Belongs to the NnrE/AIBP family.</text>
</comment>
<evidence type="ECO:0000259" key="21">
    <source>
        <dbReference type="PROSITE" id="PS51385"/>
    </source>
</evidence>
<dbReference type="EC" id="5.1.99.6" evidence="19"/>
<evidence type="ECO:0000256" key="18">
    <source>
        <dbReference type="HAMAP-Rule" id="MF_01966"/>
    </source>
</evidence>
<evidence type="ECO:0000313" key="23">
    <source>
        <dbReference type="Proteomes" id="UP000736328"/>
    </source>
</evidence>
<feature type="binding site" evidence="18">
    <location>
        <position position="63"/>
    </location>
    <ligand>
        <name>K(+)</name>
        <dbReference type="ChEBI" id="CHEBI:29103"/>
    </ligand>
</feature>
<dbReference type="PIRSF" id="PIRSF017184">
    <property type="entry name" value="Nnr"/>
    <property type="match status" value="1"/>
</dbReference>
<keyword evidence="9 18" id="KW-0630">Potassium</keyword>
<evidence type="ECO:0000256" key="2">
    <source>
        <dbReference type="ARBA" id="ARBA00000909"/>
    </source>
</evidence>
<evidence type="ECO:0000256" key="19">
    <source>
        <dbReference type="PIRNR" id="PIRNR017184"/>
    </source>
</evidence>
<keyword evidence="10 17" id="KW-0520">NAD</keyword>
<comment type="caution">
    <text evidence="22">The sequence shown here is derived from an EMBL/GenBank/DDBJ whole genome shotgun (WGS) entry which is preliminary data.</text>
</comment>
<feature type="binding site" evidence="18">
    <location>
        <position position="134"/>
    </location>
    <ligand>
        <name>K(+)</name>
        <dbReference type="ChEBI" id="CHEBI:29103"/>
    </ligand>
</feature>
<dbReference type="InterPro" id="IPR036652">
    <property type="entry name" value="YjeF_N_dom_sf"/>
</dbReference>
<dbReference type="GO" id="GO:0046872">
    <property type="term" value="F:metal ion binding"/>
    <property type="evidence" value="ECO:0007669"/>
    <property type="project" value="UniProtKB-UniRule"/>
</dbReference>
<dbReference type="PROSITE" id="PS51385">
    <property type="entry name" value="YJEF_N"/>
    <property type="match status" value="1"/>
</dbReference>
<sequence>MIVVTPRQMQEIDARAIKKYKVPGLTLMENAARALTEKAREMLAPDSPGAEQSVCLVCGPGNNGGDGLAAARLLKEQGCEVQVFLLGSTRYLKGDAGTNVKKLKAARIKITEIKGGQGLSVLMAVLKKSGLAVDAIFGTGFKGTADHRISGASKLAGQIIEAINSSGRPVLAADIPSGVNGKTGQALGPAVKAQATVTLGLLKTGLLFYPGRSLAGEISIADIGFPQKAIDEQKVNAGTIEAIEAKRMLPGRKPDAYKGSCGTMLVLAGSAGMTGAACLASLSALRSGAGLVYLGIPESLSDIMEAKLTEVITKPMPETRTKTLSLHALDRIKALMTKADSLLIGPGLSTYPETVELVQAVIKNIKIPAVLDADALNALSGNGQLLHSQAPLVLTPHYGEMARLSGWSIAEIKADPIRAASQFSVKYSLTIVLKGAPTVIAGSSGHLWINTTGNSGMATAGAGDVLAGLIAGLLAQGLSPERAAALGVYLHGLAGDLAAENKTEYCMLAGDILDHLPLAYKKLMEVS</sequence>
<dbReference type="AlphaFoldDB" id="A0A933ICN5"/>
<dbReference type="EMBL" id="JACQXR010000027">
    <property type="protein sequence ID" value="MBI4726038.1"/>
    <property type="molecule type" value="Genomic_DNA"/>
</dbReference>
<dbReference type="PROSITE" id="PS01050">
    <property type="entry name" value="YJEF_C_2"/>
    <property type="match status" value="1"/>
</dbReference>
<feature type="binding site" evidence="18">
    <location>
        <begin position="62"/>
        <end position="66"/>
    </location>
    <ligand>
        <name>(6S)-NADPHX</name>
        <dbReference type="ChEBI" id="CHEBI:64076"/>
    </ligand>
</feature>
<keyword evidence="6 17" id="KW-0547">Nucleotide-binding</keyword>
<dbReference type="Gene3D" id="3.40.50.10260">
    <property type="entry name" value="YjeF N-terminal domain"/>
    <property type="match status" value="1"/>
</dbReference>
<dbReference type="Pfam" id="PF03853">
    <property type="entry name" value="YjeF_N"/>
    <property type="match status" value="1"/>
</dbReference>
<evidence type="ECO:0000256" key="12">
    <source>
        <dbReference type="ARBA" id="ARBA00023239"/>
    </source>
</evidence>
<accession>A0A933ICN5</accession>
<feature type="binding site" evidence="18">
    <location>
        <position position="174"/>
    </location>
    <ligand>
        <name>(6S)-NADPHX</name>
        <dbReference type="ChEBI" id="CHEBI:64076"/>
    </ligand>
</feature>
<dbReference type="HAMAP" id="MF_01966">
    <property type="entry name" value="NADHX_epimerase"/>
    <property type="match status" value="1"/>
</dbReference>
<feature type="binding site" evidence="17">
    <location>
        <position position="397"/>
    </location>
    <ligand>
        <name>(6S)-NADPHX</name>
        <dbReference type="ChEBI" id="CHEBI:64076"/>
    </ligand>
</feature>
<evidence type="ECO:0000256" key="6">
    <source>
        <dbReference type="ARBA" id="ARBA00022741"/>
    </source>
</evidence>
<comment type="caution">
    <text evidence="18">Lacks conserved residue(s) required for the propagation of feature annotation.</text>
</comment>
<evidence type="ECO:0000256" key="1">
    <source>
        <dbReference type="ARBA" id="ARBA00000013"/>
    </source>
</evidence>
<evidence type="ECO:0000256" key="10">
    <source>
        <dbReference type="ARBA" id="ARBA00023027"/>
    </source>
</evidence>
<dbReference type="SUPFAM" id="SSF64153">
    <property type="entry name" value="YjeF N-terminal domain-like"/>
    <property type="match status" value="1"/>
</dbReference>
<dbReference type="PANTHER" id="PTHR12592:SF0">
    <property type="entry name" value="ATP-DEPENDENT (S)-NAD(P)H-HYDRATE DEHYDRATASE"/>
    <property type="match status" value="1"/>
</dbReference>
<dbReference type="GO" id="GO:0046496">
    <property type="term" value="P:nicotinamide nucleotide metabolic process"/>
    <property type="evidence" value="ECO:0007669"/>
    <property type="project" value="UniProtKB-UniRule"/>
</dbReference>
<feature type="binding site" evidence="18">
    <location>
        <position position="177"/>
    </location>
    <ligand>
        <name>K(+)</name>
        <dbReference type="ChEBI" id="CHEBI:29103"/>
    </ligand>
</feature>
<comment type="function">
    <text evidence="14 19">Bifunctional enzyme that catalyzes the epimerization of the S- and R-forms of NAD(P)HX and the dehydration of the S-form of NAD(P)HX at the expense of ADP, which is converted to AMP. This allows the repair of both epimers of NAD(P)HX, a damaged form of NAD(P)H that is a result of enzymatic or heat-dependent hydration.</text>
</comment>
<dbReference type="InterPro" id="IPR029056">
    <property type="entry name" value="Ribokinase-like"/>
</dbReference>
<dbReference type="InterPro" id="IPR000631">
    <property type="entry name" value="CARKD"/>
</dbReference>
<proteinExistence type="inferred from homology"/>
<reference evidence="22" key="1">
    <citation type="submission" date="2020-07" db="EMBL/GenBank/DDBJ databases">
        <title>Huge and variable diversity of episymbiotic CPR bacteria and DPANN archaea in groundwater ecosystems.</title>
        <authorList>
            <person name="He C.Y."/>
            <person name="Keren R."/>
            <person name="Whittaker M."/>
            <person name="Farag I.F."/>
            <person name="Doudna J."/>
            <person name="Cate J.H.D."/>
            <person name="Banfield J.F."/>
        </authorList>
    </citation>
    <scope>NUCLEOTIDE SEQUENCE</scope>
    <source>
        <strain evidence="22">NC_groundwater_1520_Pr4_B-0.1um_53_5</strain>
    </source>
</reference>
<dbReference type="HAMAP" id="MF_01965">
    <property type="entry name" value="NADHX_dehydratase"/>
    <property type="match status" value="1"/>
</dbReference>
<keyword evidence="12 17" id="KW-0456">Lyase</keyword>
<feature type="binding site" evidence="17">
    <location>
        <position position="463"/>
    </location>
    <ligand>
        <name>AMP</name>
        <dbReference type="ChEBI" id="CHEBI:456215"/>
    </ligand>
</feature>
<dbReference type="EC" id="4.2.1.136" evidence="19"/>
<evidence type="ECO:0000256" key="13">
    <source>
        <dbReference type="ARBA" id="ARBA00023268"/>
    </source>
</evidence>
<dbReference type="PROSITE" id="PS51383">
    <property type="entry name" value="YJEF_C_3"/>
    <property type="match status" value="1"/>
</dbReference>
<dbReference type="NCBIfam" id="TIGR00196">
    <property type="entry name" value="yjeF_cterm"/>
    <property type="match status" value="1"/>
</dbReference>
<keyword evidence="13" id="KW-0511">Multifunctional enzyme</keyword>
<evidence type="ECO:0000313" key="22">
    <source>
        <dbReference type="EMBL" id="MBI4726038.1"/>
    </source>
</evidence>
<dbReference type="SUPFAM" id="SSF53613">
    <property type="entry name" value="Ribokinase-like"/>
    <property type="match status" value="1"/>
</dbReference>
<comment type="cofactor">
    <cofactor evidence="18 19">
        <name>K(+)</name>
        <dbReference type="ChEBI" id="CHEBI:29103"/>
    </cofactor>
    <text evidence="18 19">Binds 1 potassium ion per subunit.</text>
</comment>
<dbReference type="NCBIfam" id="TIGR00197">
    <property type="entry name" value="yjeF_nterm"/>
    <property type="match status" value="1"/>
</dbReference>
<feature type="binding site" evidence="17">
    <location>
        <position position="347"/>
    </location>
    <ligand>
        <name>(6S)-NADPHX</name>
        <dbReference type="ChEBI" id="CHEBI:64076"/>
    </ligand>
</feature>
<evidence type="ECO:0000256" key="15">
    <source>
        <dbReference type="ARBA" id="ARBA00048238"/>
    </source>
</evidence>
<protein>
    <recommendedName>
        <fullName evidence="19">Bifunctional NAD(P)H-hydrate repair enzyme</fullName>
    </recommendedName>
    <alternativeName>
        <fullName evidence="19">Nicotinamide nucleotide repair protein</fullName>
    </alternativeName>
    <domain>
        <recommendedName>
            <fullName evidence="19">ADP-dependent (S)-NAD(P)H-hydrate dehydratase</fullName>
            <ecNumber evidence="19">4.2.1.136</ecNumber>
        </recommendedName>
        <alternativeName>
            <fullName evidence="19">ADP-dependent NAD(P)HX dehydratase</fullName>
        </alternativeName>
    </domain>
    <domain>
        <recommendedName>
            <fullName evidence="19">NAD(P)H-hydrate epimerase</fullName>
            <ecNumber evidence="19">5.1.99.6</ecNumber>
        </recommendedName>
    </domain>
</protein>
<dbReference type="InterPro" id="IPR030677">
    <property type="entry name" value="Nnr"/>
</dbReference>
<keyword evidence="7 17" id="KW-0067">ATP-binding</keyword>
<comment type="cofactor">
    <cofactor evidence="17">
        <name>Mg(2+)</name>
        <dbReference type="ChEBI" id="CHEBI:18420"/>
    </cofactor>
</comment>
<dbReference type="CDD" id="cd01171">
    <property type="entry name" value="YXKO-related"/>
    <property type="match status" value="1"/>
</dbReference>
<comment type="function">
    <text evidence="18">Catalyzes the epimerization of the S- and R-forms of NAD(P)HX, a damaged form of NAD(P)H that is a result of enzymatic or heat-dependent hydration. This is a prerequisite for the S-specific NAD(P)H-hydrate dehydratase to allow the repair of both epimers of NAD(P)HX.</text>
</comment>
<evidence type="ECO:0000256" key="17">
    <source>
        <dbReference type="HAMAP-Rule" id="MF_01965"/>
    </source>
</evidence>
<dbReference type="GO" id="GO:0052855">
    <property type="term" value="F:ADP-dependent NAD(P)H-hydrate dehydratase activity"/>
    <property type="evidence" value="ECO:0007669"/>
    <property type="project" value="UniProtKB-UniRule"/>
</dbReference>
<evidence type="ECO:0000256" key="11">
    <source>
        <dbReference type="ARBA" id="ARBA00023235"/>
    </source>
</evidence>
<dbReference type="Pfam" id="PF01256">
    <property type="entry name" value="Carb_kinase"/>
    <property type="match status" value="1"/>
</dbReference>
<gene>
    <name evidence="17" type="primary">nnrD</name>
    <name evidence="18" type="synonym">nnrE</name>
    <name evidence="22" type="ORF">HY768_02235</name>
</gene>
<comment type="similarity">
    <text evidence="4 19">In the C-terminal section; belongs to the NnrD/CARKD family.</text>
</comment>
<dbReference type="PANTHER" id="PTHR12592">
    <property type="entry name" value="ATP-DEPENDENT (S)-NAD(P)H-HYDRATE DEHYDRATASE FAMILY MEMBER"/>
    <property type="match status" value="1"/>
</dbReference>
<keyword evidence="8 17" id="KW-0521">NADP</keyword>
<evidence type="ECO:0000256" key="3">
    <source>
        <dbReference type="ARBA" id="ARBA00006001"/>
    </source>
</evidence>
<dbReference type="GO" id="GO:0110051">
    <property type="term" value="P:metabolite repair"/>
    <property type="evidence" value="ECO:0007669"/>
    <property type="project" value="TreeGrafter"/>
</dbReference>
<evidence type="ECO:0000256" key="14">
    <source>
        <dbReference type="ARBA" id="ARBA00025153"/>
    </source>
</evidence>
<organism evidence="22 23">
    <name type="scientific">candidate division TA06 bacterium</name>
    <dbReference type="NCBI Taxonomy" id="2250710"/>
    <lineage>
        <taxon>Bacteria</taxon>
        <taxon>Bacteria division TA06</taxon>
    </lineage>
</organism>
<feature type="domain" description="YjeF N-terminal" evidence="21">
    <location>
        <begin position="9"/>
        <end position="231"/>
    </location>
</feature>
<comment type="catalytic activity">
    <reaction evidence="2 18 19">
        <text>(6R)-NADPHX = (6S)-NADPHX</text>
        <dbReference type="Rhea" id="RHEA:32227"/>
        <dbReference type="ChEBI" id="CHEBI:64076"/>
        <dbReference type="ChEBI" id="CHEBI:64077"/>
        <dbReference type="EC" id="5.1.99.6"/>
    </reaction>
</comment>
<comment type="catalytic activity">
    <reaction evidence="1 18 19">
        <text>(6R)-NADHX = (6S)-NADHX</text>
        <dbReference type="Rhea" id="RHEA:32215"/>
        <dbReference type="ChEBI" id="CHEBI:64074"/>
        <dbReference type="ChEBI" id="CHEBI:64075"/>
        <dbReference type="EC" id="5.1.99.6"/>
    </reaction>
</comment>
<evidence type="ECO:0000256" key="8">
    <source>
        <dbReference type="ARBA" id="ARBA00022857"/>
    </source>
</evidence>
<comment type="subunit">
    <text evidence="17">Homotetramer.</text>
</comment>
<evidence type="ECO:0000256" key="16">
    <source>
        <dbReference type="ARBA" id="ARBA00049209"/>
    </source>
</evidence>
<dbReference type="Gene3D" id="3.40.1190.20">
    <property type="match status" value="1"/>
</dbReference>
<dbReference type="InterPro" id="IPR004443">
    <property type="entry name" value="YjeF_N_dom"/>
</dbReference>
<name>A0A933ICN5_UNCT6</name>
<evidence type="ECO:0000256" key="5">
    <source>
        <dbReference type="ARBA" id="ARBA00022723"/>
    </source>
</evidence>
<feature type="binding site" evidence="17">
    <location>
        <position position="464"/>
    </location>
    <ligand>
        <name>(6S)-NADPHX</name>
        <dbReference type="ChEBI" id="CHEBI:64076"/>
    </ligand>
</feature>
<keyword evidence="5 18" id="KW-0479">Metal-binding</keyword>
<dbReference type="Proteomes" id="UP000736328">
    <property type="component" value="Unassembled WGS sequence"/>
</dbReference>
<dbReference type="GO" id="GO:0052856">
    <property type="term" value="F:NAD(P)HX epimerase activity"/>
    <property type="evidence" value="ECO:0007669"/>
    <property type="project" value="UniProtKB-UniRule"/>
</dbReference>
<feature type="binding site" evidence="17">
    <location>
        <begin position="434"/>
        <end position="438"/>
    </location>
    <ligand>
        <name>AMP</name>
        <dbReference type="ChEBI" id="CHEBI:456215"/>
    </ligand>
</feature>
<keyword evidence="11 18" id="KW-0413">Isomerase</keyword>
<comment type="catalytic activity">
    <reaction evidence="15 17 19">
        <text>(6S)-NADHX + ADP = AMP + phosphate + NADH + H(+)</text>
        <dbReference type="Rhea" id="RHEA:32223"/>
        <dbReference type="ChEBI" id="CHEBI:15378"/>
        <dbReference type="ChEBI" id="CHEBI:43474"/>
        <dbReference type="ChEBI" id="CHEBI:57945"/>
        <dbReference type="ChEBI" id="CHEBI:64074"/>
        <dbReference type="ChEBI" id="CHEBI:456215"/>
        <dbReference type="ChEBI" id="CHEBI:456216"/>
        <dbReference type="EC" id="4.2.1.136"/>
    </reaction>
</comment>
<evidence type="ECO:0000256" key="9">
    <source>
        <dbReference type="ARBA" id="ARBA00022958"/>
    </source>
</evidence>
<dbReference type="InterPro" id="IPR017953">
    <property type="entry name" value="Carbohydrate_kinase_pred_CS"/>
</dbReference>